<dbReference type="PANTHER" id="PTHR31350">
    <property type="entry name" value="SI:DKEY-261L7.2"/>
    <property type="match status" value="1"/>
</dbReference>
<evidence type="ECO:0000256" key="1">
    <source>
        <dbReference type="ARBA" id="ARBA00007100"/>
    </source>
</evidence>
<feature type="domain" description="Protein SirB1 N-terminal" evidence="2">
    <location>
        <begin position="9"/>
        <end position="138"/>
    </location>
</feature>
<name>A0A2N3PSY1_9PROT</name>
<dbReference type="EMBL" id="PIUM01000020">
    <property type="protein sequence ID" value="PKU23509.1"/>
    <property type="molecule type" value="Genomic_DNA"/>
</dbReference>
<dbReference type="SUPFAM" id="SSF48452">
    <property type="entry name" value="TPR-like"/>
    <property type="match status" value="1"/>
</dbReference>
<evidence type="ECO:0000313" key="4">
    <source>
        <dbReference type="Proteomes" id="UP000233293"/>
    </source>
</evidence>
<proteinExistence type="inferred from homology"/>
<gene>
    <name evidence="3" type="ORF">CWS72_16635</name>
</gene>
<dbReference type="Proteomes" id="UP000233293">
    <property type="component" value="Unassembled WGS sequence"/>
</dbReference>
<dbReference type="InterPro" id="IPR011990">
    <property type="entry name" value="TPR-like_helical_dom_sf"/>
</dbReference>
<organism evidence="3 4">
    <name type="scientific">Telmatospirillum siberiense</name>
    <dbReference type="NCBI Taxonomy" id="382514"/>
    <lineage>
        <taxon>Bacteria</taxon>
        <taxon>Pseudomonadati</taxon>
        <taxon>Pseudomonadota</taxon>
        <taxon>Alphaproteobacteria</taxon>
        <taxon>Rhodospirillales</taxon>
        <taxon>Rhodospirillaceae</taxon>
        <taxon>Telmatospirillum</taxon>
    </lineage>
</organism>
<evidence type="ECO:0000259" key="2">
    <source>
        <dbReference type="Pfam" id="PF13369"/>
    </source>
</evidence>
<dbReference type="InterPro" id="IPR032698">
    <property type="entry name" value="SirB1_N"/>
</dbReference>
<accession>A0A2N3PSY1</accession>
<dbReference type="Pfam" id="PF13369">
    <property type="entry name" value="Transglut_core2"/>
    <property type="match status" value="1"/>
</dbReference>
<dbReference type="Pfam" id="PF13371">
    <property type="entry name" value="TPR_9"/>
    <property type="match status" value="1"/>
</dbReference>
<evidence type="ECO:0000313" key="3">
    <source>
        <dbReference type="EMBL" id="PKU23509.1"/>
    </source>
</evidence>
<protein>
    <recommendedName>
        <fullName evidence="2">Protein SirB1 N-terminal domain-containing protein</fullName>
    </recommendedName>
</protein>
<sequence length="220" mass="24220">MAQGVEGAVERSAVMASVLIGRFGLQGDDRDEDSLDSANLMQVLDRRRGPANTLGLIWLHLGRRQGWEVEPLAFPSHFLLRLSGAGGQRVIIDPFWGGRQCDAANLRDLLKNSAGLGAELEPAHYAPQSNRDVLIRLQTAIKMRYLRHAELGPALKVVEAMLLFAPDQLPLWREAGLMHLRQGNLRSAIAALEQFVGRAPNSAARHRASVLLQDLKARLS</sequence>
<dbReference type="AlphaFoldDB" id="A0A2N3PSY1"/>
<keyword evidence="4" id="KW-1185">Reference proteome</keyword>
<dbReference type="Gene3D" id="1.25.40.10">
    <property type="entry name" value="Tetratricopeptide repeat domain"/>
    <property type="match status" value="1"/>
</dbReference>
<comment type="similarity">
    <text evidence="1">Belongs to the UPF0162 family.</text>
</comment>
<comment type="caution">
    <text evidence="3">The sequence shown here is derived from an EMBL/GenBank/DDBJ whole genome shotgun (WGS) entry which is preliminary data.</text>
</comment>
<dbReference type="PANTHER" id="PTHR31350:SF21">
    <property type="entry name" value="F-BOX ONLY PROTEIN 21"/>
    <property type="match status" value="1"/>
</dbReference>
<reference evidence="4" key="1">
    <citation type="submission" date="2017-12" db="EMBL/GenBank/DDBJ databases">
        <title>Draft genome sequence of Telmatospirillum siberiense 26-4b1T, an acidotolerant peatland alphaproteobacterium potentially involved in sulfur cycling.</title>
        <authorList>
            <person name="Hausmann B."/>
            <person name="Pjevac P."/>
            <person name="Schreck K."/>
            <person name="Herbold C.W."/>
            <person name="Daims H."/>
            <person name="Wagner M."/>
            <person name="Pester M."/>
            <person name="Loy A."/>
        </authorList>
    </citation>
    <scope>NUCLEOTIDE SEQUENCE [LARGE SCALE GENOMIC DNA]</scope>
    <source>
        <strain evidence="4">26-4b1</strain>
    </source>
</reference>